<feature type="transmembrane region" description="Helical" evidence="1">
    <location>
        <begin position="218"/>
        <end position="236"/>
    </location>
</feature>
<proteinExistence type="predicted"/>
<dbReference type="RefSeq" id="WP_089004642.1">
    <property type="nucleotide sequence ID" value="NZ_LT607411.1"/>
</dbReference>
<gene>
    <name evidence="2" type="ORF">GA0074695_0319</name>
</gene>
<reference evidence="3" key="1">
    <citation type="submission" date="2016-06" db="EMBL/GenBank/DDBJ databases">
        <authorList>
            <person name="Varghese N."/>
            <person name="Submissions Spin"/>
        </authorList>
    </citation>
    <scope>NUCLEOTIDE SEQUENCE [LARGE SCALE GENOMIC DNA]</scope>
    <source>
        <strain evidence="3">DSM 43909</strain>
    </source>
</reference>
<dbReference type="AlphaFoldDB" id="A0A1C4UB00"/>
<name>A0A1C4UB00_MICVI</name>
<keyword evidence="3" id="KW-1185">Reference proteome</keyword>
<dbReference type="Proteomes" id="UP000198242">
    <property type="component" value="Chromosome I"/>
</dbReference>
<feature type="transmembrane region" description="Helical" evidence="1">
    <location>
        <begin position="161"/>
        <end position="181"/>
    </location>
</feature>
<feature type="transmembrane region" description="Helical" evidence="1">
    <location>
        <begin position="187"/>
        <end position="206"/>
    </location>
</feature>
<feature type="transmembrane region" description="Helical" evidence="1">
    <location>
        <begin position="308"/>
        <end position="328"/>
    </location>
</feature>
<dbReference type="OrthoDB" id="5198790at2"/>
<keyword evidence="1" id="KW-0812">Transmembrane</keyword>
<evidence type="ECO:0000256" key="1">
    <source>
        <dbReference type="SAM" id="Phobius"/>
    </source>
</evidence>
<evidence type="ECO:0000313" key="3">
    <source>
        <dbReference type="Proteomes" id="UP000198242"/>
    </source>
</evidence>
<feature type="transmembrane region" description="Helical" evidence="1">
    <location>
        <begin position="132"/>
        <end position="154"/>
    </location>
</feature>
<protein>
    <submittedName>
        <fullName evidence="2">Uncharacterized protein</fullName>
    </submittedName>
</protein>
<dbReference type="EMBL" id="LT607411">
    <property type="protein sequence ID" value="SCE68826.1"/>
    <property type="molecule type" value="Genomic_DNA"/>
</dbReference>
<evidence type="ECO:0000313" key="2">
    <source>
        <dbReference type="EMBL" id="SCE68826.1"/>
    </source>
</evidence>
<organism evidence="2 3">
    <name type="scientific">Micromonospora viridifaciens</name>
    <dbReference type="NCBI Taxonomy" id="1881"/>
    <lineage>
        <taxon>Bacteria</taxon>
        <taxon>Bacillati</taxon>
        <taxon>Actinomycetota</taxon>
        <taxon>Actinomycetes</taxon>
        <taxon>Micromonosporales</taxon>
        <taxon>Micromonosporaceae</taxon>
        <taxon>Micromonospora</taxon>
    </lineage>
</organism>
<feature type="transmembrane region" description="Helical" evidence="1">
    <location>
        <begin position="87"/>
        <end position="112"/>
    </location>
</feature>
<accession>A0A1C4UB00</accession>
<keyword evidence="1" id="KW-0472">Membrane</keyword>
<keyword evidence="1" id="KW-1133">Transmembrane helix</keyword>
<feature type="transmembrane region" description="Helical" evidence="1">
    <location>
        <begin position="248"/>
        <end position="266"/>
    </location>
</feature>
<sequence>MSRLEERYRLVLRLLPAAYRQQWEDDMVAAFLDSMDNDDPETAAYIADYGRPSLAEVASIVSLAVRLRLGGPDAPARSYAWGQAVRLATLMAMLTQAVMVTASVAVALWLSGKIAWLPAPAPAWALTPSGSIWHTAWNLAGYAWLPAYIALVLGHRRVAQAVALLAIVPPAVTTAVEQAAGDVPLSVTPWALRLIDVVLVLAMAVFHRDAPPVPRRPWLLAIPIGILLVPLPLFAIQATSQAPRLLDWPGLSCAMVAAAIAVHLAGRAPRQPARTLPWSLALTLLAAATLALRIVTLPDYIDQAQRTTLVTIAATEVIAVLAMALPLARRAIRALHRLPPIPADAQRPTTPTE</sequence>
<feature type="transmembrane region" description="Helical" evidence="1">
    <location>
        <begin position="278"/>
        <end position="296"/>
    </location>
</feature>